<dbReference type="InterPro" id="IPR001478">
    <property type="entry name" value="PDZ"/>
</dbReference>
<evidence type="ECO:0000256" key="13">
    <source>
        <dbReference type="ARBA" id="ARBA00022840"/>
    </source>
</evidence>
<dbReference type="Pfam" id="PF07714">
    <property type="entry name" value="PK_Tyr_Ser-Thr"/>
    <property type="match status" value="1"/>
</dbReference>
<feature type="domain" description="LIM zinc-binding" evidence="20">
    <location>
        <begin position="30"/>
        <end position="89"/>
    </location>
</feature>
<dbReference type="PANTHER" id="PTHR46485:SF4">
    <property type="entry name" value="LIM DOMAIN KINASE 1"/>
    <property type="match status" value="1"/>
</dbReference>
<organism evidence="22 23">
    <name type="scientific">Phaedon cochleariae</name>
    <name type="common">Mustard beetle</name>
    <dbReference type="NCBI Taxonomy" id="80249"/>
    <lineage>
        <taxon>Eukaryota</taxon>
        <taxon>Metazoa</taxon>
        <taxon>Ecdysozoa</taxon>
        <taxon>Arthropoda</taxon>
        <taxon>Hexapoda</taxon>
        <taxon>Insecta</taxon>
        <taxon>Pterygota</taxon>
        <taxon>Neoptera</taxon>
        <taxon>Endopterygota</taxon>
        <taxon>Coleoptera</taxon>
        <taxon>Polyphaga</taxon>
        <taxon>Cucujiformia</taxon>
        <taxon>Chrysomeloidea</taxon>
        <taxon>Chrysomelidae</taxon>
        <taxon>Chrysomelinae</taxon>
        <taxon>Chrysomelini</taxon>
        <taxon>Phaedon</taxon>
    </lineage>
</organism>
<evidence type="ECO:0000256" key="9">
    <source>
        <dbReference type="ARBA" id="ARBA00022737"/>
    </source>
</evidence>
<dbReference type="OrthoDB" id="20134at2759"/>
<evidence type="ECO:0000256" key="3">
    <source>
        <dbReference type="ARBA" id="ARBA00012513"/>
    </source>
</evidence>
<dbReference type="Gene3D" id="2.10.110.10">
    <property type="entry name" value="Cysteine Rich Protein"/>
    <property type="match status" value="2"/>
</dbReference>
<comment type="subcellular location">
    <subcellularLocation>
        <location evidence="1">Cytoplasm</location>
    </subcellularLocation>
</comment>
<evidence type="ECO:0000256" key="18">
    <source>
        <dbReference type="SAM" id="MobiDB-lite"/>
    </source>
</evidence>
<dbReference type="CDD" id="cd09365">
    <property type="entry name" value="LIM2_LIMK"/>
    <property type="match status" value="1"/>
</dbReference>
<keyword evidence="11" id="KW-0418">Kinase</keyword>
<proteinExistence type="inferred from homology"/>
<evidence type="ECO:0000313" key="23">
    <source>
        <dbReference type="Proteomes" id="UP001153737"/>
    </source>
</evidence>
<dbReference type="AlphaFoldDB" id="A0A9P0GVI2"/>
<dbReference type="FunFam" id="1.10.510.10:FF:000197">
    <property type="entry name" value="LIM domain kinase 2 isoform X1"/>
    <property type="match status" value="1"/>
</dbReference>
<dbReference type="EMBL" id="OU896710">
    <property type="protein sequence ID" value="CAH1163270.1"/>
    <property type="molecule type" value="Genomic_DNA"/>
</dbReference>
<dbReference type="PROSITE" id="PS00107">
    <property type="entry name" value="PROTEIN_KINASE_ATP"/>
    <property type="match status" value="1"/>
</dbReference>
<evidence type="ECO:0000256" key="1">
    <source>
        <dbReference type="ARBA" id="ARBA00004496"/>
    </source>
</evidence>
<evidence type="ECO:0000256" key="17">
    <source>
        <dbReference type="PROSITE-ProRule" id="PRU10141"/>
    </source>
</evidence>
<evidence type="ECO:0000256" key="16">
    <source>
        <dbReference type="PROSITE-ProRule" id="PRU00125"/>
    </source>
</evidence>
<dbReference type="Pfam" id="PF00412">
    <property type="entry name" value="LIM"/>
    <property type="match status" value="2"/>
</dbReference>
<keyword evidence="8 16" id="KW-0479">Metal-binding</keyword>
<evidence type="ECO:0000256" key="6">
    <source>
        <dbReference type="ARBA" id="ARBA00022553"/>
    </source>
</evidence>
<feature type="compositionally biased region" description="Basic and acidic residues" evidence="18">
    <location>
        <begin position="1093"/>
        <end position="1103"/>
    </location>
</feature>
<feature type="domain" description="Protein kinase" evidence="19">
    <location>
        <begin position="446"/>
        <end position="713"/>
    </location>
</feature>
<dbReference type="InterPro" id="IPR001245">
    <property type="entry name" value="Ser-Thr/Tyr_kinase_cat_dom"/>
</dbReference>
<dbReference type="GO" id="GO:0046872">
    <property type="term" value="F:metal ion binding"/>
    <property type="evidence" value="ECO:0007669"/>
    <property type="project" value="UniProtKB-KW"/>
</dbReference>
<keyword evidence="14 16" id="KW-0440">LIM domain</keyword>
<dbReference type="GO" id="GO:0030036">
    <property type="term" value="P:actin cytoskeleton organization"/>
    <property type="evidence" value="ECO:0007669"/>
    <property type="project" value="TreeGrafter"/>
</dbReference>
<evidence type="ECO:0000256" key="11">
    <source>
        <dbReference type="ARBA" id="ARBA00022777"/>
    </source>
</evidence>
<feature type="region of interest" description="Disordered" evidence="18">
    <location>
        <begin position="742"/>
        <end position="761"/>
    </location>
</feature>
<dbReference type="GO" id="GO:0005524">
    <property type="term" value="F:ATP binding"/>
    <property type="evidence" value="ECO:0007669"/>
    <property type="project" value="UniProtKB-UniRule"/>
</dbReference>
<accession>A0A9P0GVI2</accession>
<evidence type="ECO:0000256" key="7">
    <source>
        <dbReference type="ARBA" id="ARBA00022679"/>
    </source>
</evidence>
<dbReference type="Gene3D" id="2.30.42.10">
    <property type="match status" value="1"/>
</dbReference>
<evidence type="ECO:0000256" key="5">
    <source>
        <dbReference type="ARBA" id="ARBA00022527"/>
    </source>
</evidence>
<feature type="region of interest" description="Disordered" evidence="18">
    <location>
        <begin position="1032"/>
        <end position="1137"/>
    </location>
</feature>
<evidence type="ECO:0000256" key="14">
    <source>
        <dbReference type="ARBA" id="ARBA00023038"/>
    </source>
</evidence>
<dbReference type="SUPFAM" id="SSF57716">
    <property type="entry name" value="Glucocorticoid receptor-like (DNA-binding domain)"/>
    <property type="match status" value="2"/>
</dbReference>
<dbReference type="FunFam" id="2.10.110.10:FF:000038">
    <property type="entry name" value="LIM domain kinase 2"/>
    <property type="match status" value="1"/>
</dbReference>
<dbReference type="FunFam" id="3.30.200.20:FF:000038">
    <property type="entry name" value="LIM domain kinase 2"/>
    <property type="match status" value="1"/>
</dbReference>
<feature type="compositionally biased region" description="Basic and acidic residues" evidence="18">
    <location>
        <begin position="393"/>
        <end position="419"/>
    </location>
</feature>
<protein>
    <recommendedName>
        <fullName evidence="15">LIM domain kinase 1</fullName>
        <ecNumber evidence="3">2.7.11.1</ecNumber>
    </recommendedName>
</protein>
<keyword evidence="13 17" id="KW-0067">ATP-binding</keyword>
<keyword evidence="6" id="KW-0597">Phosphoprotein</keyword>
<dbReference type="FunFam" id="2.10.110.10:FF:000082">
    <property type="entry name" value="LIM domain kinase 1"/>
    <property type="match status" value="1"/>
</dbReference>
<dbReference type="PROSITE" id="PS50011">
    <property type="entry name" value="PROTEIN_KINASE_DOM"/>
    <property type="match status" value="1"/>
</dbReference>
<dbReference type="PANTHER" id="PTHR46485">
    <property type="entry name" value="LIM DOMAIN KINASE 1"/>
    <property type="match status" value="1"/>
</dbReference>
<feature type="domain" description="PDZ" evidence="21">
    <location>
        <begin position="239"/>
        <end position="280"/>
    </location>
</feature>
<feature type="domain" description="LIM zinc-binding" evidence="20">
    <location>
        <begin position="90"/>
        <end position="150"/>
    </location>
</feature>
<dbReference type="Proteomes" id="UP001153737">
    <property type="component" value="Chromosome 4"/>
</dbReference>
<gene>
    <name evidence="22" type="ORF">PHAECO_LOCUS8854</name>
</gene>
<dbReference type="InterPro" id="IPR000719">
    <property type="entry name" value="Prot_kinase_dom"/>
</dbReference>
<dbReference type="Gene3D" id="3.30.200.20">
    <property type="entry name" value="Phosphorylase Kinase, domain 1"/>
    <property type="match status" value="1"/>
</dbReference>
<evidence type="ECO:0000256" key="10">
    <source>
        <dbReference type="ARBA" id="ARBA00022741"/>
    </source>
</evidence>
<dbReference type="InterPro" id="IPR011009">
    <property type="entry name" value="Kinase-like_dom_sf"/>
</dbReference>
<keyword evidence="7" id="KW-0808">Transferase</keyword>
<dbReference type="PROSITE" id="PS50106">
    <property type="entry name" value="PDZ"/>
    <property type="match status" value="1"/>
</dbReference>
<reference evidence="22" key="2">
    <citation type="submission" date="2022-10" db="EMBL/GenBank/DDBJ databases">
        <authorList>
            <consortium name="ENA_rothamsted_submissions"/>
            <consortium name="culmorum"/>
            <person name="King R."/>
        </authorList>
    </citation>
    <scope>NUCLEOTIDE SEQUENCE</scope>
</reference>
<dbReference type="GO" id="GO:0004674">
    <property type="term" value="F:protein serine/threonine kinase activity"/>
    <property type="evidence" value="ECO:0007669"/>
    <property type="project" value="UniProtKB-KW"/>
</dbReference>
<dbReference type="GO" id="GO:0005634">
    <property type="term" value="C:nucleus"/>
    <property type="evidence" value="ECO:0007669"/>
    <property type="project" value="TreeGrafter"/>
</dbReference>
<dbReference type="SUPFAM" id="SSF56112">
    <property type="entry name" value="Protein kinase-like (PK-like)"/>
    <property type="match status" value="1"/>
</dbReference>
<dbReference type="InterPro" id="IPR017441">
    <property type="entry name" value="Protein_kinase_ATP_BS"/>
</dbReference>
<dbReference type="GO" id="GO:0005737">
    <property type="term" value="C:cytoplasm"/>
    <property type="evidence" value="ECO:0007669"/>
    <property type="project" value="UniProtKB-SubCell"/>
</dbReference>
<keyword evidence="10 17" id="KW-0547">Nucleotide-binding</keyword>
<keyword evidence="12 16" id="KW-0862">Zinc</keyword>
<feature type="compositionally biased region" description="Low complexity" evidence="18">
    <location>
        <begin position="1056"/>
        <end position="1065"/>
    </location>
</feature>
<dbReference type="Gene3D" id="1.10.510.10">
    <property type="entry name" value="Transferase(Phosphotransferase) domain 1"/>
    <property type="match status" value="1"/>
</dbReference>
<sequence length="1236" mass="140172">MRNESEIIDNKIMQMEEKSNNEAEVTPLENVCSGCLNVIDEDEFISALGQEWHMDCFRCSACDAALSNWYFEKDGLLFCKDDYWTKYGEACQQCSQIITGPVMVAGEHKFHPECFCCGSCGAFIGDGDSYALLERSKLYCGQCYKRQMQPLQKTARFPFTRKPHSIRLVEIPGGQKGIKLSKNTFHGGNSQCFTVSELLWRVRGKLLQMALAFLTSAYNICCYLLPPHRLEVNNDLMSLHIGDKILEINGLPVRDTPLENVENLLRYSDTVLQLTIEHDPEAIPSNITKFPVPNTKLPLTTTSSDTNIPNLADTTTEPKCYVSSESINIDVDTSNTQTPEIESHSILDDETPNEKCVPKAAKVRIENKERLFRRKDEGYMSGTRSRQLRRKIHQPENKQCLDKERSSSMSRLLDESPNSKKGLELSRAYSFLEPRPQQRVFRASDLVKGELLGQGFFGQVFKVTTRDTAEVMVLKELYRVDEEAQKNFLKEVAVLRSLHHNNVLRFIGVLYKEKRLHLVTEYISGGSLTELLHDSNQPLPWEQRVSFAKDIAAGMAYLHSMNIIHRDLNSQNCLVRDDKSVIVADFGLARIISHATNSARKVSPKNQTRRQERKKRYTVVGNPYWMAPEMMKGNKYDEKVDIFSFGIVLCEIIGRVQADPDFLPRSNDFGLNQVVFKESFCSSCPEPFYKIAFLCTDLNPDKRPPFEVMEVWLESFSMHLSVGMPLPPDLLFDIQHYRGLSPSSSGSNTPEGIPSGHRSPALEPICEGKLANIKRSSDKIYKSDEKIEKQSNDNLKSIIKVSSAENLLNNRKENYIKPIIKVSSSDTLYDDKPDRLEFTTKSCENMLSKNELNLNENFEADELDSENPRGFPDYENIDFLKNDTAFAGVTEKPICIQKLSDTELIKCDKNMFSTGFQPKINNASTPQDNNLRENYLNVTLRRVPKNFTRNRLVKEKADEEHQAARERKKFLGKAFDLKPFPVSSDKVSNLNLDSIRLKSETLPSQVTEKFVGNIKNVNVEKQTLLPYQRQLSSVEKSKQNDPDGVSSSTKSALPKSESNSESGSSLIRHRYSKDSGDSSLLKRTPLLQRRTASKPEHSDDSASKPHYWLPKQTPNTSFGEKKNEDDQRIDAPNDKQSYSTVKQKFISSCEKSSLLNKLTPILQRRKGYLNIEDTSKKSLGSGSTVKNMVENFNQKGELAFGGRRNFGRSSLKVSGSPKINLKHVGRSSPTEEYTFL</sequence>
<evidence type="ECO:0000256" key="12">
    <source>
        <dbReference type="ARBA" id="ARBA00022833"/>
    </source>
</evidence>
<evidence type="ECO:0000259" key="21">
    <source>
        <dbReference type="PROSITE" id="PS50106"/>
    </source>
</evidence>
<evidence type="ECO:0000256" key="15">
    <source>
        <dbReference type="ARBA" id="ARBA00040667"/>
    </source>
</evidence>
<dbReference type="InterPro" id="IPR050940">
    <property type="entry name" value="Actin_reg-Ser/Thr_kinase"/>
</dbReference>
<dbReference type="SMART" id="SM00132">
    <property type="entry name" value="LIM"/>
    <property type="match status" value="2"/>
</dbReference>
<feature type="region of interest" description="Disordered" evidence="18">
    <location>
        <begin position="378"/>
        <end position="419"/>
    </location>
</feature>
<name>A0A9P0GVI2_PHACE</name>
<dbReference type="InterPro" id="IPR001781">
    <property type="entry name" value="Znf_LIM"/>
</dbReference>
<dbReference type="PROSITE" id="PS50023">
    <property type="entry name" value="LIM_DOMAIN_2"/>
    <property type="match status" value="2"/>
</dbReference>
<evidence type="ECO:0000256" key="2">
    <source>
        <dbReference type="ARBA" id="ARBA00005843"/>
    </source>
</evidence>
<dbReference type="PROSITE" id="PS00478">
    <property type="entry name" value="LIM_DOMAIN_1"/>
    <property type="match status" value="2"/>
</dbReference>
<evidence type="ECO:0000259" key="20">
    <source>
        <dbReference type="PROSITE" id="PS50023"/>
    </source>
</evidence>
<reference evidence="22" key="1">
    <citation type="submission" date="2022-01" db="EMBL/GenBank/DDBJ databases">
        <authorList>
            <person name="King R."/>
        </authorList>
    </citation>
    <scope>NUCLEOTIDE SEQUENCE</scope>
</reference>
<keyword evidence="9" id="KW-0677">Repeat</keyword>
<feature type="compositionally biased region" description="Basic and acidic residues" evidence="18">
    <location>
        <begin position="1119"/>
        <end position="1133"/>
    </location>
</feature>
<evidence type="ECO:0000256" key="4">
    <source>
        <dbReference type="ARBA" id="ARBA00022490"/>
    </source>
</evidence>
<dbReference type="EC" id="2.7.11.1" evidence="3"/>
<comment type="similarity">
    <text evidence="2">Belongs to the protein kinase superfamily. TKL Ser/Thr protein kinase family.</text>
</comment>
<evidence type="ECO:0000256" key="8">
    <source>
        <dbReference type="ARBA" id="ARBA00022723"/>
    </source>
</evidence>
<evidence type="ECO:0000259" key="19">
    <source>
        <dbReference type="PROSITE" id="PS50011"/>
    </source>
</evidence>
<evidence type="ECO:0000313" key="22">
    <source>
        <dbReference type="EMBL" id="CAH1163270.1"/>
    </source>
</evidence>
<feature type="binding site" evidence="17">
    <location>
        <position position="475"/>
    </location>
    <ligand>
        <name>ATP</name>
        <dbReference type="ChEBI" id="CHEBI:30616"/>
    </ligand>
</feature>
<keyword evidence="23" id="KW-1185">Reference proteome</keyword>
<dbReference type="InterPro" id="IPR036034">
    <property type="entry name" value="PDZ_sf"/>
</dbReference>
<keyword evidence="5" id="KW-0723">Serine/threonine-protein kinase</keyword>
<keyword evidence="4" id="KW-0963">Cytoplasm</keyword>
<dbReference type="SUPFAM" id="SSF50156">
    <property type="entry name" value="PDZ domain-like"/>
    <property type="match status" value="1"/>
</dbReference>